<evidence type="ECO:0000313" key="3">
    <source>
        <dbReference type="EMBL" id="CAF3867638.1"/>
    </source>
</evidence>
<sequence>MNQHHKVNLLDLPNEILFLILKKLNNVDVLYSLININNQRLNIIAQHQIFTNNLNFSSILQSTNKISSTILNRLCKSILPRINDKIKSLTIESIYMKHILIVGHYPNLTQLQILNFNQETILHDFFDDSSFKHNIKQQITNLTLINNENNIDIEPKDYTKNVYANILTYFKNLKYLDIVVPYIQGFFYGPIIAYPALSLYDLSPTIFSSSTLTKLSINVKHLNDVYTLLDGRLIQLNILIVHIEHISSWLPTSYSMDSLYNLKCFSLTCYNITGEYDETVLSFIRRMLHLEELTLIFHISGRSILKSAADFDNKILIDMEQLHRFIFYIESIEEVNDLIVPISISDIEQSFTNIKYGQVACMIDYLDSSSILYRIFSLPTQFNYLDKVTNNIPNIIFNSVTYLKLQDKNPFKHEFFVRLQRSFPNVKHLSISNIQQPYWRCNERYLLEKDWCSIIEFSHPVVLDVKHAHFYYLEHFLNETKTYLPCLTELKVNYDKLKNITENFTKDEMRRNCSRVQQIFVERPIVYAEYVYRFFPSLL</sequence>
<name>A0A819FFF8_9BILA</name>
<protein>
    <recommendedName>
        <fullName evidence="1">F-box domain-containing protein</fullName>
    </recommendedName>
</protein>
<dbReference type="AlphaFoldDB" id="A0A819FFF8"/>
<evidence type="ECO:0000313" key="2">
    <source>
        <dbReference type="EMBL" id="CAF0793028.1"/>
    </source>
</evidence>
<dbReference type="Proteomes" id="UP000663868">
    <property type="component" value="Unassembled WGS sequence"/>
</dbReference>
<feature type="domain" description="F-box" evidence="1">
    <location>
        <begin position="6"/>
        <end position="53"/>
    </location>
</feature>
<dbReference type="EMBL" id="CAJOBB010001514">
    <property type="protein sequence ID" value="CAF3867638.1"/>
    <property type="molecule type" value="Genomic_DNA"/>
</dbReference>
<dbReference type="EMBL" id="CAJNOE010000040">
    <property type="protein sequence ID" value="CAF0793028.1"/>
    <property type="molecule type" value="Genomic_DNA"/>
</dbReference>
<accession>A0A819FFF8</accession>
<comment type="caution">
    <text evidence="3">The sequence shown here is derived from an EMBL/GenBank/DDBJ whole genome shotgun (WGS) entry which is preliminary data.</text>
</comment>
<evidence type="ECO:0000259" key="1">
    <source>
        <dbReference type="PROSITE" id="PS50181"/>
    </source>
</evidence>
<dbReference type="Proteomes" id="UP000663860">
    <property type="component" value="Unassembled WGS sequence"/>
</dbReference>
<reference evidence="3" key="1">
    <citation type="submission" date="2021-02" db="EMBL/GenBank/DDBJ databases">
        <authorList>
            <person name="Nowell W R."/>
        </authorList>
    </citation>
    <scope>NUCLEOTIDE SEQUENCE</scope>
</reference>
<proteinExistence type="predicted"/>
<gene>
    <name evidence="2" type="ORF">IZO911_LOCUS6508</name>
    <name evidence="3" type="ORF">KXQ929_LOCUS21019</name>
</gene>
<dbReference type="InterPro" id="IPR001810">
    <property type="entry name" value="F-box_dom"/>
</dbReference>
<dbReference type="PROSITE" id="PS50181">
    <property type="entry name" value="FBOX"/>
    <property type="match status" value="1"/>
</dbReference>
<evidence type="ECO:0000313" key="4">
    <source>
        <dbReference type="Proteomes" id="UP000663868"/>
    </source>
</evidence>
<organism evidence="3 4">
    <name type="scientific">Adineta steineri</name>
    <dbReference type="NCBI Taxonomy" id="433720"/>
    <lineage>
        <taxon>Eukaryota</taxon>
        <taxon>Metazoa</taxon>
        <taxon>Spiralia</taxon>
        <taxon>Gnathifera</taxon>
        <taxon>Rotifera</taxon>
        <taxon>Eurotatoria</taxon>
        <taxon>Bdelloidea</taxon>
        <taxon>Adinetida</taxon>
        <taxon>Adinetidae</taxon>
        <taxon>Adineta</taxon>
    </lineage>
</organism>